<keyword evidence="8" id="KW-0234">DNA repair</keyword>
<dbReference type="RefSeq" id="XP_020069867.1">
    <property type="nucleotide sequence ID" value="XM_020212030.1"/>
</dbReference>
<dbReference type="EMBL" id="KV453933">
    <property type="protein sequence ID" value="ODV72828.1"/>
    <property type="molecule type" value="Genomic_DNA"/>
</dbReference>
<evidence type="ECO:0000256" key="2">
    <source>
        <dbReference type="ARBA" id="ARBA00005548"/>
    </source>
</evidence>
<evidence type="ECO:0000313" key="13">
    <source>
        <dbReference type="Proteomes" id="UP000094389"/>
    </source>
</evidence>
<dbReference type="PANTHER" id="PTHR10142">
    <property type="entry name" value="DNA REPAIR PROTEIN COMPLEMENTING XP-A CELLS"/>
    <property type="match status" value="1"/>
</dbReference>
<keyword evidence="4" id="KW-0227">DNA damage</keyword>
<dbReference type="Pfam" id="PF05181">
    <property type="entry name" value="XPA_C"/>
    <property type="match status" value="1"/>
</dbReference>
<dbReference type="GO" id="GO:0070914">
    <property type="term" value="P:UV-damage excision repair"/>
    <property type="evidence" value="ECO:0007669"/>
    <property type="project" value="TreeGrafter"/>
</dbReference>
<evidence type="ECO:0000256" key="5">
    <source>
        <dbReference type="ARBA" id="ARBA00022771"/>
    </source>
</evidence>
<accession>A0A1E4S005</accession>
<dbReference type="InterPro" id="IPR000465">
    <property type="entry name" value="XPA/RAD14"/>
</dbReference>
<evidence type="ECO:0000256" key="3">
    <source>
        <dbReference type="ARBA" id="ARBA00022723"/>
    </source>
</evidence>
<dbReference type="AlphaFoldDB" id="A0A1E4S005"/>
<dbReference type="STRING" id="983966.A0A1E4S005"/>
<dbReference type="NCBIfam" id="TIGR00598">
    <property type="entry name" value="rad14"/>
    <property type="match status" value="1"/>
</dbReference>
<dbReference type="GO" id="GO:0006284">
    <property type="term" value="P:base-excision repair"/>
    <property type="evidence" value="ECO:0007669"/>
    <property type="project" value="TreeGrafter"/>
</dbReference>
<dbReference type="OMA" id="VCHACKE"/>
<evidence type="ECO:0000256" key="4">
    <source>
        <dbReference type="ARBA" id="ARBA00022763"/>
    </source>
</evidence>
<keyword evidence="9" id="KW-0539">Nucleus</keyword>
<evidence type="ECO:0000313" key="12">
    <source>
        <dbReference type="EMBL" id="ODV72828.1"/>
    </source>
</evidence>
<feature type="domain" description="XPA C-terminal" evidence="11">
    <location>
        <begin position="197"/>
        <end position="246"/>
    </location>
</feature>
<evidence type="ECO:0000259" key="11">
    <source>
        <dbReference type="Pfam" id="PF05181"/>
    </source>
</evidence>
<sequence>MALTPEQQAKIDENRRKALERLKQRGHIRGDNNRVVKPAIPGNERTNLGAVVLTEAQRRTIEENRRKALAKLKAKQDNFRNASGSENRSLDDSKRKLYKPSVVTSQYIEYDLSKVKDTKGGYIDETGNGEGPEGAGIGKSLDQWKDEQRVIRDLPPPTDMANATKCFECGTFEIDQQLWEVFKCRVCKRCAKANPDKYSLLTKTECREDYFLTDPELEDQSLLHRLFKPNPHSKFNRMQLFLRYQVEEFAFQKWGGPEGLDAEWQRREEFKVKRREKKYELKMKEMRKKTRAEEYNRRLREGKFDSKHVHVWSQGFDGGTDDDGLPLLRRRCVDCGFEVSEVNI</sequence>
<protein>
    <submittedName>
        <fullName evidence="12">DNA repair protein</fullName>
    </submittedName>
</protein>
<feature type="compositionally biased region" description="Basic and acidic residues" evidence="10">
    <location>
        <begin position="9"/>
        <end position="34"/>
    </location>
</feature>
<dbReference type="GO" id="GO:0003684">
    <property type="term" value="F:damaged DNA binding"/>
    <property type="evidence" value="ECO:0007669"/>
    <property type="project" value="InterPro"/>
</dbReference>
<dbReference type="InterPro" id="IPR022656">
    <property type="entry name" value="XPA_C"/>
</dbReference>
<evidence type="ECO:0000256" key="10">
    <source>
        <dbReference type="SAM" id="MobiDB-lite"/>
    </source>
</evidence>
<evidence type="ECO:0000256" key="8">
    <source>
        <dbReference type="ARBA" id="ARBA00023204"/>
    </source>
</evidence>
<dbReference type="SUPFAM" id="SSF46955">
    <property type="entry name" value="Putative DNA-binding domain"/>
    <property type="match status" value="1"/>
</dbReference>
<dbReference type="Proteomes" id="UP000094389">
    <property type="component" value="Unassembled WGS sequence"/>
</dbReference>
<comment type="subcellular location">
    <subcellularLocation>
        <location evidence="1">Nucleus</location>
    </subcellularLocation>
</comment>
<keyword evidence="5" id="KW-0863">Zinc-finger</keyword>
<dbReference type="PANTHER" id="PTHR10142:SF0">
    <property type="entry name" value="DNA REPAIR PROTEIN COMPLEMENTING XP-A CELLS"/>
    <property type="match status" value="1"/>
</dbReference>
<dbReference type="CDD" id="cd21077">
    <property type="entry name" value="DBD_Rad14"/>
    <property type="match status" value="1"/>
</dbReference>
<dbReference type="OrthoDB" id="5368863at2759"/>
<keyword evidence="3" id="KW-0479">Metal-binding</keyword>
<feature type="region of interest" description="Disordered" evidence="10">
    <location>
        <begin position="72"/>
        <end position="93"/>
    </location>
</feature>
<evidence type="ECO:0000256" key="6">
    <source>
        <dbReference type="ARBA" id="ARBA00022833"/>
    </source>
</evidence>
<dbReference type="GO" id="GO:0000110">
    <property type="term" value="C:nucleotide-excision repair factor 1 complex"/>
    <property type="evidence" value="ECO:0007669"/>
    <property type="project" value="TreeGrafter"/>
</dbReference>
<keyword evidence="13" id="KW-1185">Reference proteome</keyword>
<gene>
    <name evidence="12" type="ORF">CYBJADRAFT_101907</name>
</gene>
<dbReference type="InterPro" id="IPR022652">
    <property type="entry name" value="Znf_XPA_CS"/>
</dbReference>
<proteinExistence type="inferred from homology"/>
<name>A0A1E4S005_CYBJN</name>
<evidence type="ECO:0000256" key="9">
    <source>
        <dbReference type="ARBA" id="ARBA00023242"/>
    </source>
</evidence>
<keyword evidence="6" id="KW-0862">Zinc</keyword>
<dbReference type="GO" id="GO:0008270">
    <property type="term" value="F:zinc ion binding"/>
    <property type="evidence" value="ECO:0007669"/>
    <property type="project" value="UniProtKB-KW"/>
</dbReference>
<dbReference type="GeneID" id="30986426"/>
<comment type="similarity">
    <text evidence="2">Belongs to the XPA family.</text>
</comment>
<dbReference type="GO" id="GO:0000715">
    <property type="term" value="P:nucleotide-excision repair, DNA damage recognition"/>
    <property type="evidence" value="ECO:0007669"/>
    <property type="project" value="TreeGrafter"/>
</dbReference>
<dbReference type="InterPro" id="IPR009061">
    <property type="entry name" value="DNA-bd_dom_put_sf"/>
</dbReference>
<dbReference type="GO" id="GO:1901255">
    <property type="term" value="P:nucleotide-excision repair involved in interstrand cross-link repair"/>
    <property type="evidence" value="ECO:0007669"/>
    <property type="project" value="TreeGrafter"/>
</dbReference>
<keyword evidence="7" id="KW-0238">DNA-binding</keyword>
<evidence type="ECO:0000256" key="1">
    <source>
        <dbReference type="ARBA" id="ARBA00004123"/>
    </source>
</evidence>
<dbReference type="InterPro" id="IPR037129">
    <property type="entry name" value="XPA_sf"/>
</dbReference>
<dbReference type="Gene3D" id="3.90.530.10">
    <property type="entry name" value="XPA C-terminal domain"/>
    <property type="match status" value="1"/>
</dbReference>
<organism evidence="12 13">
    <name type="scientific">Cyberlindnera jadinii (strain ATCC 18201 / CBS 1600 / BCRC 20928 / JCM 3617 / NBRC 0987 / NRRL Y-1542)</name>
    <name type="common">Torula yeast</name>
    <name type="synonym">Candida utilis</name>
    <dbReference type="NCBI Taxonomy" id="983966"/>
    <lineage>
        <taxon>Eukaryota</taxon>
        <taxon>Fungi</taxon>
        <taxon>Dikarya</taxon>
        <taxon>Ascomycota</taxon>
        <taxon>Saccharomycotina</taxon>
        <taxon>Saccharomycetes</taxon>
        <taxon>Phaffomycetales</taxon>
        <taxon>Phaffomycetaceae</taxon>
        <taxon>Cyberlindnera</taxon>
    </lineage>
</organism>
<evidence type="ECO:0000256" key="7">
    <source>
        <dbReference type="ARBA" id="ARBA00023125"/>
    </source>
</evidence>
<feature type="region of interest" description="Disordered" evidence="10">
    <location>
        <begin position="1"/>
        <end position="42"/>
    </location>
</feature>
<reference evidence="12 13" key="1">
    <citation type="journal article" date="2016" name="Proc. Natl. Acad. Sci. U.S.A.">
        <title>Comparative genomics of biotechnologically important yeasts.</title>
        <authorList>
            <person name="Riley R."/>
            <person name="Haridas S."/>
            <person name="Wolfe K.H."/>
            <person name="Lopes M.R."/>
            <person name="Hittinger C.T."/>
            <person name="Goeker M."/>
            <person name="Salamov A.A."/>
            <person name="Wisecaver J.H."/>
            <person name="Long T.M."/>
            <person name="Calvey C.H."/>
            <person name="Aerts A.L."/>
            <person name="Barry K.W."/>
            <person name="Choi C."/>
            <person name="Clum A."/>
            <person name="Coughlan A.Y."/>
            <person name="Deshpande S."/>
            <person name="Douglass A.P."/>
            <person name="Hanson S.J."/>
            <person name="Klenk H.-P."/>
            <person name="LaButti K.M."/>
            <person name="Lapidus A."/>
            <person name="Lindquist E.A."/>
            <person name="Lipzen A.M."/>
            <person name="Meier-Kolthoff J.P."/>
            <person name="Ohm R.A."/>
            <person name="Otillar R.P."/>
            <person name="Pangilinan J.L."/>
            <person name="Peng Y."/>
            <person name="Rokas A."/>
            <person name="Rosa C.A."/>
            <person name="Scheuner C."/>
            <person name="Sibirny A.A."/>
            <person name="Slot J.C."/>
            <person name="Stielow J.B."/>
            <person name="Sun H."/>
            <person name="Kurtzman C.P."/>
            <person name="Blackwell M."/>
            <person name="Grigoriev I.V."/>
            <person name="Jeffries T.W."/>
        </authorList>
    </citation>
    <scope>NUCLEOTIDE SEQUENCE [LARGE SCALE GENOMIC DNA]</scope>
    <source>
        <strain evidence="13">ATCC 18201 / CBS 1600 / BCRC 20928 / JCM 3617 / NBRC 0987 / NRRL Y-1542</strain>
    </source>
</reference>
<dbReference type="Pfam" id="PF01286">
    <property type="entry name" value="XPA_N"/>
    <property type="match status" value="1"/>
</dbReference>